<dbReference type="GO" id="GO:0016579">
    <property type="term" value="P:protein deubiquitination"/>
    <property type="evidence" value="ECO:0007669"/>
    <property type="project" value="InterPro"/>
</dbReference>
<gene>
    <name evidence="9" type="ORF">CCR75_002269</name>
</gene>
<dbReference type="PROSITE" id="PS00972">
    <property type="entry name" value="USP_1"/>
    <property type="match status" value="1"/>
</dbReference>
<comment type="caution">
    <text evidence="9">The sequence shown here is derived from an EMBL/GenBank/DDBJ whole genome shotgun (WGS) entry which is preliminary data.</text>
</comment>
<dbReference type="Pfam" id="PF00443">
    <property type="entry name" value="UCH"/>
    <property type="match status" value="1"/>
</dbReference>
<dbReference type="InterPro" id="IPR038765">
    <property type="entry name" value="Papain-like_cys_pep_sf"/>
</dbReference>
<dbReference type="PANTHER" id="PTHR24006">
    <property type="entry name" value="UBIQUITIN CARBOXYL-TERMINAL HYDROLASE"/>
    <property type="match status" value="1"/>
</dbReference>
<dbReference type="Proteomes" id="UP000294530">
    <property type="component" value="Unassembled WGS sequence"/>
</dbReference>
<dbReference type="InterPro" id="IPR018200">
    <property type="entry name" value="USP_CS"/>
</dbReference>
<evidence type="ECO:0000256" key="6">
    <source>
        <dbReference type="ARBA" id="ARBA00022807"/>
    </source>
</evidence>
<keyword evidence="5 7" id="KW-0378">Hydrolase</keyword>
<evidence type="ECO:0000259" key="8">
    <source>
        <dbReference type="PROSITE" id="PS50235"/>
    </source>
</evidence>
<dbReference type="InterPro" id="IPR050164">
    <property type="entry name" value="Peptidase_C19"/>
</dbReference>
<evidence type="ECO:0000313" key="10">
    <source>
        <dbReference type="Proteomes" id="UP000294530"/>
    </source>
</evidence>
<dbReference type="RefSeq" id="XP_067818765.1">
    <property type="nucleotide sequence ID" value="XM_067960367.1"/>
</dbReference>
<keyword evidence="3 7" id="KW-0645">Protease</keyword>
<comment type="catalytic activity">
    <reaction evidence="1 7">
        <text>Thiol-dependent hydrolysis of ester, thioester, amide, peptide and isopeptide bonds formed by the C-terminal Gly of ubiquitin (a 76-residue protein attached to proteins as an intracellular targeting signal).</text>
        <dbReference type="EC" id="3.4.19.12"/>
    </reaction>
</comment>
<dbReference type="GO" id="GO:0006508">
    <property type="term" value="P:proteolysis"/>
    <property type="evidence" value="ECO:0007669"/>
    <property type="project" value="UniProtKB-KW"/>
</dbReference>
<evidence type="ECO:0000256" key="1">
    <source>
        <dbReference type="ARBA" id="ARBA00000707"/>
    </source>
</evidence>
<evidence type="ECO:0000256" key="3">
    <source>
        <dbReference type="ARBA" id="ARBA00022670"/>
    </source>
</evidence>
<name>A0A976FMR8_BRELC</name>
<dbReference type="EC" id="3.4.19.12" evidence="7"/>
<dbReference type="GeneID" id="94346038"/>
<dbReference type="PROSITE" id="PS50235">
    <property type="entry name" value="USP_3"/>
    <property type="match status" value="1"/>
</dbReference>
<organism evidence="9 10">
    <name type="scientific">Bremia lactucae</name>
    <name type="common">Lettuce downy mildew</name>
    <dbReference type="NCBI Taxonomy" id="4779"/>
    <lineage>
        <taxon>Eukaryota</taxon>
        <taxon>Sar</taxon>
        <taxon>Stramenopiles</taxon>
        <taxon>Oomycota</taxon>
        <taxon>Peronosporomycetes</taxon>
        <taxon>Peronosporales</taxon>
        <taxon>Peronosporaceae</taxon>
        <taxon>Bremia</taxon>
    </lineage>
</organism>
<dbReference type="KEGG" id="blac:94346038"/>
<dbReference type="InterPro" id="IPR001394">
    <property type="entry name" value="Peptidase_C19_UCH"/>
</dbReference>
<evidence type="ECO:0000256" key="4">
    <source>
        <dbReference type="ARBA" id="ARBA00022786"/>
    </source>
</evidence>
<sequence length="462" mass="52542">MTVPGLQNLGNTCFFNAILQALASLSSVHEYLEDIVQSERAGKCDIAFTSTLLDCLDALAPRESSSVVAPRVLNAELTHQLSYFRGNKQQDAQELLQFIFKLVSGEQRRCIVQDRGLLDLISDNVSISSSISELRLSQAVNERSWNPFQGLQVNVLQCTRCNCFRPLMNQPFLDVSLSLVTPGGKNVSRLIDALQLYTANEVIKDVDCSICSVKHELKAAKEEYTQALEEIKACNTNGAVSTNRREHDDWIDTLEHFANFSTNFDLQELPRPIPRSQGDCIKRLLFSRSPDVLCFHLNRKMYMKRGGAIKLETFIEFPLELDMKEFCQFEINGNDDQCSSSKSEWAFKQQSQASMFLSFSETLKQHSLLYVLTAVILHHGNERSGHFTAYRRVSNLQWSFVSDDTVREVPVAEVLKSCAYMLFYERKSRTQQIARSSETEEMTDDDDDDHLLDFPFGPDFML</sequence>
<evidence type="ECO:0000313" key="9">
    <source>
        <dbReference type="EMBL" id="TDH69266.1"/>
    </source>
</evidence>
<evidence type="ECO:0000256" key="7">
    <source>
        <dbReference type="RuleBase" id="RU366025"/>
    </source>
</evidence>
<dbReference type="GO" id="GO:0005829">
    <property type="term" value="C:cytosol"/>
    <property type="evidence" value="ECO:0007669"/>
    <property type="project" value="TreeGrafter"/>
</dbReference>
<keyword evidence="10" id="KW-1185">Reference proteome</keyword>
<dbReference type="EMBL" id="SHOA02000016">
    <property type="protein sequence ID" value="TDH69266.1"/>
    <property type="molecule type" value="Genomic_DNA"/>
</dbReference>
<accession>A0A976FMR8</accession>
<dbReference type="CDD" id="cd02257">
    <property type="entry name" value="Peptidase_C19"/>
    <property type="match status" value="1"/>
</dbReference>
<evidence type="ECO:0000256" key="5">
    <source>
        <dbReference type="ARBA" id="ARBA00022801"/>
    </source>
</evidence>
<dbReference type="InterPro" id="IPR028889">
    <property type="entry name" value="USP"/>
</dbReference>
<protein>
    <recommendedName>
        <fullName evidence="7">Ubiquitin carboxyl-terminal hydrolase</fullName>
        <ecNumber evidence="7">3.4.19.12</ecNumber>
    </recommendedName>
</protein>
<dbReference type="PANTHER" id="PTHR24006:SF888">
    <property type="entry name" value="UBIQUITIN CARBOXYL-TERMINAL HYDROLASE 30"/>
    <property type="match status" value="1"/>
</dbReference>
<dbReference type="SUPFAM" id="SSF54001">
    <property type="entry name" value="Cysteine proteinases"/>
    <property type="match status" value="1"/>
</dbReference>
<feature type="domain" description="USP" evidence="8">
    <location>
        <begin position="4"/>
        <end position="427"/>
    </location>
</feature>
<evidence type="ECO:0000256" key="2">
    <source>
        <dbReference type="ARBA" id="ARBA00009085"/>
    </source>
</evidence>
<proteinExistence type="inferred from homology"/>
<comment type="similarity">
    <text evidence="2 7">Belongs to the peptidase C19 family.</text>
</comment>
<keyword evidence="4 7" id="KW-0833">Ubl conjugation pathway</keyword>
<dbReference type="GO" id="GO:0004843">
    <property type="term" value="F:cysteine-type deubiquitinase activity"/>
    <property type="evidence" value="ECO:0007669"/>
    <property type="project" value="UniProtKB-UniRule"/>
</dbReference>
<dbReference type="GO" id="GO:0005634">
    <property type="term" value="C:nucleus"/>
    <property type="evidence" value="ECO:0007669"/>
    <property type="project" value="TreeGrafter"/>
</dbReference>
<dbReference type="AlphaFoldDB" id="A0A976FMR8"/>
<dbReference type="PROSITE" id="PS00973">
    <property type="entry name" value="USP_2"/>
    <property type="match status" value="1"/>
</dbReference>
<dbReference type="OrthoDB" id="2248014at2759"/>
<reference evidence="9 10" key="1">
    <citation type="journal article" date="2021" name="Genome Biol.">
        <title>AFLAP: assembly-free linkage analysis pipeline using k-mers from genome sequencing data.</title>
        <authorList>
            <person name="Fletcher K."/>
            <person name="Zhang L."/>
            <person name="Gil J."/>
            <person name="Han R."/>
            <person name="Cavanaugh K."/>
            <person name="Michelmore R."/>
        </authorList>
    </citation>
    <scope>NUCLEOTIDE SEQUENCE [LARGE SCALE GENOMIC DNA]</scope>
    <source>
        <strain evidence="9 10">SF5</strain>
    </source>
</reference>
<keyword evidence="6 7" id="KW-0788">Thiol protease</keyword>
<dbReference type="Gene3D" id="3.90.70.10">
    <property type="entry name" value="Cysteine proteinases"/>
    <property type="match status" value="1"/>
</dbReference>